<feature type="region of interest" description="Disordered" evidence="1">
    <location>
        <begin position="1"/>
        <end position="23"/>
    </location>
</feature>
<feature type="region of interest" description="Disordered" evidence="1">
    <location>
        <begin position="177"/>
        <end position="201"/>
    </location>
</feature>
<gene>
    <name evidence="2" type="ORF">GSLYS_00007091001</name>
</gene>
<feature type="region of interest" description="Disordered" evidence="1">
    <location>
        <begin position="726"/>
        <end position="829"/>
    </location>
</feature>
<feature type="region of interest" description="Disordered" evidence="1">
    <location>
        <begin position="644"/>
        <end position="667"/>
    </location>
</feature>
<feature type="region of interest" description="Disordered" evidence="1">
    <location>
        <begin position="224"/>
        <end position="250"/>
    </location>
</feature>
<name>A0AAV2HGI2_LYMST</name>
<accession>A0AAV2HGI2</accession>
<feature type="compositionally biased region" description="Polar residues" evidence="1">
    <location>
        <begin position="1"/>
        <end position="11"/>
    </location>
</feature>
<feature type="compositionally biased region" description="Polar residues" evidence="1">
    <location>
        <begin position="748"/>
        <end position="766"/>
    </location>
</feature>
<reference evidence="2 3" key="1">
    <citation type="submission" date="2024-04" db="EMBL/GenBank/DDBJ databases">
        <authorList>
            <consortium name="Genoscope - CEA"/>
            <person name="William W."/>
        </authorList>
    </citation>
    <scope>NUCLEOTIDE SEQUENCE [LARGE SCALE GENOMIC DNA]</scope>
</reference>
<feature type="compositionally biased region" description="Low complexity" evidence="1">
    <location>
        <begin position="797"/>
        <end position="808"/>
    </location>
</feature>
<evidence type="ECO:0000256" key="1">
    <source>
        <dbReference type="SAM" id="MobiDB-lite"/>
    </source>
</evidence>
<feature type="compositionally biased region" description="Polar residues" evidence="1">
    <location>
        <begin position="230"/>
        <end position="248"/>
    </location>
</feature>
<feature type="compositionally biased region" description="Low complexity" evidence="1">
    <location>
        <begin position="997"/>
        <end position="1013"/>
    </location>
</feature>
<sequence>MADGTTRTSSPYPGKRNSEPWHNVEGCACPDLSSCAARNPRVFQLNNERLSPSNVVCGSHGYIPKLSEARSLGSSAGAYRNSEPTILIHPASTDVDPTQGWSDIRSRYTNGIVFLKRVPKGDGSTGEYFYEEQTDPQLDRARRASLSKVSYVPSGNMNEYYNYLTSPKKTKVELPKLDTASDSPTPTKSCPGLTLGPSRNKRSRLSLGEIAISNFNKRIDIGSESHESAPESSMESKGSHESASNPQHSKYRSTWMKFKNVFTTSRSSHSSGSQSKTGKSMSVVEERHRRRGRHVDSRWKRFVSVFTGFRSLPETKLSSHSLDCPKCSSSVPSGLDLAEKKCPYEKCNSVDVESGIGLTDMNISRVSLINEKVTDPVENFHTLDRPKSLRLPTHAQSVPEELISLRNFNQIFKNPEQANEPINPLDVSILPRRYRKRCDPIDASSLSLPQSKKDFRTYIFQTGGLNSPGEMRSRMLPREINTPPGQMASPCSSDGHFYSRRFRNLSPLPETCIGGCQKTCGSRSPSLTADADNVSEKSVYLTPSHLNADKDLFFELTGYSNEIGRDIVARDRSLSNDRLSFIKMPFFDLCSVRKISSETNLSTKCSRIDANDLPLGNRGNKNCSAHNDCCITFDIKSAQTDSSSSINNELSWNKNGNSQPTLSHLTTNSPMEASTRAAINHLTIDHRQIALSSDSVYYDSLSAVGTPCQKSPQDLNGLFTEKEEPSFAIVEPSPDRSPSSRLDEVNTRPGSSGKNSLFSELLSTPYVSRAPTPTPSETKQSSPFASRTPSPCLFWQSSPREISNSSSSPHLAKPTPTRKDWPNDALGLAPSLLPPQVTHLASSSLTKETRFAFRPALQDNGPTFAPTAKSNCLTFTSTTKDNRFEFTPVTKDSCLVFTPSSTDNCLAFTPTTKDNCVALKPTTDESLTFTPILKDNGLALSTPTQECYRLLSSNEGRSQHETPRASPNSSLTEHDSLVSGPDHAECPTTTAASPRGSRNPTPTRSFSTPSPSFDKTPGSYVLPEESYRANVSRLPRFARRASQGTPVPYVQSQDVVQAKMAGEKNGPLRESSMEVTYAPRSMEVTYVPSSMEVTYVPSSMEVTYVPYTQNVADSLETDDMSSPCDSLV</sequence>
<feature type="region of interest" description="Disordered" evidence="1">
    <location>
        <begin position="265"/>
        <end position="289"/>
    </location>
</feature>
<dbReference type="Proteomes" id="UP001497497">
    <property type="component" value="Unassembled WGS sequence"/>
</dbReference>
<feature type="region of interest" description="Disordered" evidence="1">
    <location>
        <begin position="953"/>
        <end position="1021"/>
    </location>
</feature>
<feature type="compositionally biased region" description="Polar residues" evidence="1">
    <location>
        <begin position="775"/>
        <end position="789"/>
    </location>
</feature>
<feature type="compositionally biased region" description="Low complexity" evidence="1">
    <location>
        <begin position="265"/>
        <end position="283"/>
    </location>
</feature>
<evidence type="ECO:0000313" key="2">
    <source>
        <dbReference type="EMBL" id="CAL1533073.1"/>
    </source>
</evidence>
<dbReference type="AlphaFoldDB" id="A0AAV2HGI2"/>
<proteinExistence type="predicted"/>
<evidence type="ECO:0000313" key="3">
    <source>
        <dbReference type="Proteomes" id="UP001497497"/>
    </source>
</evidence>
<keyword evidence="3" id="KW-1185">Reference proteome</keyword>
<protein>
    <submittedName>
        <fullName evidence="2">Uncharacterized protein</fullName>
    </submittedName>
</protein>
<dbReference type="EMBL" id="CAXITT010000133">
    <property type="protein sequence ID" value="CAL1533073.1"/>
    <property type="molecule type" value="Genomic_DNA"/>
</dbReference>
<organism evidence="2 3">
    <name type="scientific">Lymnaea stagnalis</name>
    <name type="common">Great pond snail</name>
    <name type="synonym">Helix stagnalis</name>
    <dbReference type="NCBI Taxonomy" id="6523"/>
    <lineage>
        <taxon>Eukaryota</taxon>
        <taxon>Metazoa</taxon>
        <taxon>Spiralia</taxon>
        <taxon>Lophotrochozoa</taxon>
        <taxon>Mollusca</taxon>
        <taxon>Gastropoda</taxon>
        <taxon>Heterobranchia</taxon>
        <taxon>Euthyneura</taxon>
        <taxon>Panpulmonata</taxon>
        <taxon>Hygrophila</taxon>
        <taxon>Lymnaeoidea</taxon>
        <taxon>Lymnaeidae</taxon>
        <taxon>Lymnaea</taxon>
    </lineage>
</organism>
<comment type="caution">
    <text evidence="2">The sequence shown here is derived from an EMBL/GenBank/DDBJ whole genome shotgun (WGS) entry which is preliminary data.</text>
</comment>